<proteinExistence type="predicted"/>
<sequence length="656" mass="72374">MLLFKKARVRTFTLWIGILVLSVLMGIPGAFASSESNRSIHSVLDRNNYLLNDGTLWSKGSIAGVWTQNRNLIGISGSYNGVVFGWTADDQVIMWDMDNPHLPTTKQFKGVNKVYGNGWVQLQDGSLYKFRDQEKVLDSALDVSSYSYGSDITDTILSSSGDIYYSKYSKIRKAGNVANATAIAANNVFAAVLKDDNSVVIVNMLYQEEQITIANDVQSLIWWGNEYKLLAVKKDGTVWNYDRNDNYKGEQLPGLNNVSRMVYSLDLDELYAQLQDGSWAVYHSGKLTSLSAPTLNQVTLTASTKEANIGDIVTLTVQENYSNGFKTKRAPLPGEITLEQSQVALILPDGKLKATGMGTTKVMLKIGDKSSDTQLTVNSQQNLTGAELLNGNVYLPVQSVFKMLGAKIDVQGVRFKIQMGNDLITLTKGSAVAEFNDKAITMKGKVQTINGQTVFPAELLKQVARIQVNWDTELKQAKVFVGNAAFVVESKDTLALIKKKELGNLSRFIGKSYWINSDTSLGQRFSKLTITDIKIEKGKYDERSYSIVFRNTKGKSVIAYAGGFPSSVTEMLADSDQFFSYDPYKKYNWSSSTWKKIIAGEVALGMNTTQARLAWGDPNSITQEASSKGKIEVWVYASSSGVRALGFLSGKLIAIY</sequence>
<dbReference type="InterPro" id="IPR036582">
    <property type="entry name" value="Mao_N_sf"/>
</dbReference>
<gene>
    <name evidence="2" type="ORF">SAMN05720606_10174</name>
</gene>
<evidence type="ECO:0000313" key="2">
    <source>
        <dbReference type="EMBL" id="SCX80540.1"/>
    </source>
</evidence>
<dbReference type="SUPFAM" id="SSF55383">
    <property type="entry name" value="Copper amine oxidase, domain N"/>
    <property type="match status" value="1"/>
</dbReference>
<evidence type="ECO:0000313" key="3">
    <source>
        <dbReference type="Proteomes" id="UP000198538"/>
    </source>
</evidence>
<keyword evidence="3" id="KW-1185">Reference proteome</keyword>
<dbReference type="EMBL" id="FMVM01000001">
    <property type="protein sequence ID" value="SCX80540.1"/>
    <property type="molecule type" value="Genomic_DNA"/>
</dbReference>
<name>A0A1G5ARS9_9BACL</name>
<dbReference type="Proteomes" id="UP000198538">
    <property type="component" value="Unassembled WGS sequence"/>
</dbReference>
<reference evidence="3" key="1">
    <citation type="submission" date="2016-10" db="EMBL/GenBank/DDBJ databases">
        <authorList>
            <person name="Varghese N."/>
            <person name="Submissions S."/>
        </authorList>
    </citation>
    <scope>NUCLEOTIDE SEQUENCE [LARGE SCALE GENOMIC DNA]</scope>
    <source>
        <strain evidence="3">BL9</strain>
    </source>
</reference>
<evidence type="ECO:0000259" key="1">
    <source>
        <dbReference type="Pfam" id="PF07833"/>
    </source>
</evidence>
<protein>
    <submittedName>
        <fullName evidence="2">Copper amine oxidase N-terminal domain-containing protein</fullName>
    </submittedName>
</protein>
<dbReference type="STRING" id="582692.SAMN05720606_10174"/>
<dbReference type="SUPFAM" id="SSF82171">
    <property type="entry name" value="DPP6 N-terminal domain-like"/>
    <property type="match status" value="1"/>
</dbReference>
<accession>A0A1G5ARS9</accession>
<dbReference type="Gene3D" id="3.30.457.10">
    <property type="entry name" value="Copper amine oxidase-like, N-terminal domain"/>
    <property type="match status" value="1"/>
</dbReference>
<dbReference type="Pfam" id="PF07833">
    <property type="entry name" value="Cu_amine_oxidN1"/>
    <property type="match status" value="1"/>
</dbReference>
<feature type="domain" description="Copper amine oxidase-like N-terminal" evidence="1">
    <location>
        <begin position="389"/>
        <end position="476"/>
    </location>
</feature>
<dbReference type="AlphaFoldDB" id="A0A1G5ARS9"/>
<dbReference type="InterPro" id="IPR012854">
    <property type="entry name" value="Cu_amine_oxidase-like_N"/>
</dbReference>
<organism evidence="2 3">
    <name type="scientific">Paenibacillus polysaccharolyticus</name>
    <dbReference type="NCBI Taxonomy" id="582692"/>
    <lineage>
        <taxon>Bacteria</taxon>
        <taxon>Bacillati</taxon>
        <taxon>Bacillota</taxon>
        <taxon>Bacilli</taxon>
        <taxon>Bacillales</taxon>
        <taxon>Paenibacillaceae</taxon>
        <taxon>Paenibacillus</taxon>
    </lineage>
</organism>